<reference evidence="2 3" key="1">
    <citation type="submission" date="2024-08" db="EMBL/GenBank/DDBJ databases">
        <authorList>
            <person name="Lu H."/>
        </authorList>
    </citation>
    <scope>NUCLEOTIDE SEQUENCE [LARGE SCALE GENOMIC DNA]</scope>
    <source>
        <strain evidence="2 3">LYH14W</strain>
    </source>
</reference>
<dbReference type="EMBL" id="JBIGHV010000006">
    <property type="protein sequence ID" value="MFG6431525.1"/>
    <property type="molecule type" value="Genomic_DNA"/>
</dbReference>
<feature type="transmembrane region" description="Helical" evidence="1">
    <location>
        <begin position="73"/>
        <end position="89"/>
    </location>
</feature>
<feature type="transmembrane region" description="Helical" evidence="1">
    <location>
        <begin position="49"/>
        <end position="67"/>
    </location>
</feature>
<gene>
    <name evidence="2" type="ORF">ACG00Y_16520</name>
</gene>
<protein>
    <recommendedName>
        <fullName evidence="4">Transmembrane protein</fullName>
    </recommendedName>
</protein>
<keyword evidence="1" id="KW-1133">Transmembrane helix</keyword>
<proteinExistence type="predicted"/>
<keyword evidence="3" id="KW-1185">Reference proteome</keyword>
<feature type="transmembrane region" description="Helical" evidence="1">
    <location>
        <begin position="125"/>
        <end position="145"/>
    </location>
</feature>
<sequence>MNTHLPEDDAPGLWRAQAVPPLQPLPTEQLAEQAAKLQRSVSRRNRRETVVAVLIAPVFLFYAWVFPHWLTKLGALLCVAGLGVLLWQLHRRAAARPLPEVLAGSLLSFHRSELARQRDALRSAWLWYVAPLVPGMVLFLCGRQIEIGVWQPGVFAFVALVTGGVVLLNLYAAHKLQGQIDKLDQLTREDKP</sequence>
<feature type="transmembrane region" description="Helical" evidence="1">
    <location>
        <begin position="151"/>
        <end position="172"/>
    </location>
</feature>
<evidence type="ECO:0008006" key="4">
    <source>
        <dbReference type="Google" id="ProtNLM"/>
    </source>
</evidence>
<keyword evidence="1" id="KW-0812">Transmembrane</keyword>
<dbReference type="RefSeq" id="WP_394480664.1">
    <property type="nucleotide sequence ID" value="NZ_JBIGHV010000006.1"/>
</dbReference>
<comment type="caution">
    <text evidence="2">The sequence shown here is derived from an EMBL/GenBank/DDBJ whole genome shotgun (WGS) entry which is preliminary data.</text>
</comment>
<evidence type="ECO:0000313" key="3">
    <source>
        <dbReference type="Proteomes" id="UP001606210"/>
    </source>
</evidence>
<accession>A0ABW7F4Y1</accession>
<organism evidence="2 3">
    <name type="scientific">Pelomonas parva</name>
    <dbReference type="NCBI Taxonomy" id="3299032"/>
    <lineage>
        <taxon>Bacteria</taxon>
        <taxon>Pseudomonadati</taxon>
        <taxon>Pseudomonadota</taxon>
        <taxon>Betaproteobacteria</taxon>
        <taxon>Burkholderiales</taxon>
        <taxon>Sphaerotilaceae</taxon>
        <taxon>Roseateles</taxon>
    </lineage>
</organism>
<dbReference type="Proteomes" id="UP001606210">
    <property type="component" value="Unassembled WGS sequence"/>
</dbReference>
<name>A0ABW7F4Y1_9BURK</name>
<keyword evidence="1" id="KW-0472">Membrane</keyword>
<evidence type="ECO:0000256" key="1">
    <source>
        <dbReference type="SAM" id="Phobius"/>
    </source>
</evidence>
<evidence type="ECO:0000313" key="2">
    <source>
        <dbReference type="EMBL" id="MFG6431525.1"/>
    </source>
</evidence>